<reference evidence="1 2" key="1">
    <citation type="submission" date="2021-06" db="EMBL/GenBank/DDBJ databases">
        <title>Caerostris extrusa draft genome.</title>
        <authorList>
            <person name="Kono N."/>
            <person name="Arakawa K."/>
        </authorList>
    </citation>
    <scope>NUCLEOTIDE SEQUENCE [LARGE SCALE GENOMIC DNA]</scope>
</reference>
<comment type="caution">
    <text evidence="1">The sequence shown here is derived from an EMBL/GenBank/DDBJ whole genome shotgun (WGS) entry which is preliminary data.</text>
</comment>
<sequence length="108" mass="12300">MSFRIRATPPSCLSSLSKYNIFVITCFDVYRTGPSSFTLSKNMEFIVIFHLLLAWSSSPISYMQPQAFHVLIFNLIGLGIGSIHSQRFPWAFFLTHHMCCHPSIGQAR</sequence>
<evidence type="ECO:0000313" key="2">
    <source>
        <dbReference type="Proteomes" id="UP001054945"/>
    </source>
</evidence>
<evidence type="ECO:0000313" key="1">
    <source>
        <dbReference type="EMBL" id="GIX96309.1"/>
    </source>
</evidence>
<keyword evidence="2" id="KW-1185">Reference proteome</keyword>
<gene>
    <name evidence="1" type="ORF">CEXT_228351</name>
</gene>
<dbReference type="Proteomes" id="UP001054945">
    <property type="component" value="Unassembled WGS sequence"/>
</dbReference>
<name>A0AAV4PGS4_CAEEX</name>
<dbReference type="EMBL" id="BPLR01004629">
    <property type="protein sequence ID" value="GIX96309.1"/>
    <property type="molecule type" value="Genomic_DNA"/>
</dbReference>
<organism evidence="1 2">
    <name type="scientific">Caerostris extrusa</name>
    <name type="common">Bark spider</name>
    <name type="synonym">Caerostris bankana</name>
    <dbReference type="NCBI Taxonomy" id="172846"/>
    <lineage>
        <taxon>Eukaryota</taxon>
        <taxon>Metazoa</taxon>
        <taxon>Ecdysozoa</taxon>
        <taxon>Arthropoda</taxon>
        <taxon>Chelicerata</taxon>
        <taxon>Arachnida</taxon>
        <taxon>Araneae</taxon>
        <taxon>Araneomorphae</taxon>
        <taxon>Entelegynae</taxon>
        <taxon>Araneoidea</taxon>
        <taxon>Araneidae</taxon>
        <taxon>Caerostris</taxon>
    </lineage>
</organism>
<protein>
    <submittedName>
        <fullName evidence="1">Uncharacterized protein</fullName>
    </submittedName>
</protein>
<accession>A0AAV4PGS4</accession>
<proteinExistence type="predicted"/>
<dbReference type="AlphaFoldDB" id="A0AAV4PGS4"/>